<dbReference type="InterPro" id="IPR018392">
    <property type="entry name" value="LysM"/>
</dbReference>
<dbReference type="STRING" id="342668.A0A1B8GH62"/>
<dbReference type="InterPro" id="IPR024535">
    <property type="entry name" value="RHGA/B-epi-like_pectate_lyase"/>
</dbReference>
<reference evidence="4 5" key="1">
    <citation type="submission" date="2016-03" db="EMBL/GenBank/DDBJ databases">
        <title>Comparative genomics of Pseudogymnoascus destructans, the fungus causing white-nose syndrome of bats.</title>
        <authorList>
            <person name="Palmer J.M."/>
            <person name="Drees K.P."/>
            <person name="Foster J.T."/>
            <person name="Lindner D.L."/>
        </authorList>
    </citation>
    <scope>NUCLEOTIDE SEQUENCE [LARGE SCALE GENOMIC DNA]</scope>
    <source>
        <strain evidence="4 5">UAMH 10579</strain>
    </source>
</reference>
<evidence type="ECO:0000259" key="3">
    <source>
        <dbReference type="PROSITE" id="PS51782"/>
    </source>
</evidence>
<dbReference type="PROSITE" id="PS51782">
    <property type="entry name" value="LYSM"/>
    <property type="match status" value="2"/>
</dbReference>
<feature type="region of interest" description="Disordered" evidence="1">
    <location>
        <begin position="152"/>
        <end position="177"/>
    </location>
</feature>
<dbReference type="InterPro" id="IPR036779">
    <property type="entry name" value="LysM_dom_sf"/>
</dbReference>
<dbReference type="GeneID" id="28840681"/>
<accession>A0A1B8GH62</accession>
<dbReference type="Proteomes" id="UP000091956">
    <property type="component" value="Unassembled WGS sequence"/>
</dbReference>
<dbReference type="InterPro" id="IPR012334">
    <property type="entry name" value="Pectin_lyas_fold"/>
</dbReference>
<feature type="region of interest" description="Disordered" evidence="1">
    <location>
        <begin position="90"/>
        <end position="113"/>
    </location>
</feature>
<sequence length="1362" mass="146049">MRRFDPPLRSVVLTILLLIFHATLISGTHLHGNHARDGSKTSAAVALVEEGLSALSRVNKARVENPHFNKYKFQSGKITPKLAAALQPSSIVNNGTTQKRQNQANSTTETAAKSYSISPELADAARIMAEATRQVAKGNHSAVAATMKKKYAHKTNDTNVPPSHKTPEGRLSVYGDDHEAKSKRASAWWMVDMGSSGSSPFAPAGYKVWRNVKDFGAKGDGVTDDTKAINLAVSSGGRCGPDCGSSTIYPAVVYFPPGTYLVSSPIIQYFNTEFLGDAVQVPTLLAASSFVGQGVITSDVYVSDNVEWYLNTANFLRSVRNFKIDIRPASPWSYLCGIHWQVAQATSLENIEFYMLYESDVPGNNQQGIYMENGSGGFLADLTFVGGHFGAYFGNQQFTTSHLVFVSSVIALQVHWDWAWTMQDFVIESCGTGLLIIGGAGGPQSTGQSVGSLILVDSIIANTPKGIVTTLFADNSTSFLLQNVGFFNTVTAITDDTTGKVLLAGGDQVVVDNWGFGLVTTATSGDGKTSFANGVRIPVMKRSTALLGDAYDKMAPNLFTRRRPGYLDVAAGKVMNARTLGAKGDGVTDDTKILNSILEGAANTSSVVFIPYGVYIVTDTLRVPVGSRIIGQVWSQIMGTGDMFADETQPRAVVQVGKAGDVGIAEITSMMVTVKGATAGAVAIEWNVAESSLGAAGMWDTHVRIGGAVGSDLSVKNCPKQSGIINSRCKAASLLMHLKPKSTAYLENVWLWTADHDLDSKTLDQIDIYSGRGLLVESDKAWLWGTSVEHNVLYQYQLSNAKDVVMAMIQTESPYFQPIPHAPAPFTSGQFPNDPTFTSCVGGSARCAVSWAVRIINSASIYVLGAGLYSWFDDYSQACVDTNDCQERGLEIQQSSDIWLYNLCTKAIKEMVSPLGSTPTYAKDNVNGFLSSVLAWLQGSTDIVGEREFPGYRVWSNALLDSLYGPVLPDSCRSALTEVIACDNRTETYQSPGIQSWLGTANDTNTVCAASCGKSLKSWFDSVSIACAGYRVNNALPTLLGGRIWSGWNQTCLLDPITGKYCGEVIDGFTQVSKIQDMPPKEMCSYCWIEHFAIMQRSQFSSYDTFIKSQLEYTLEQCPVGGSTTIPDSPLDLPDPSTYCQTNKMIVTAEGDTCDSIAESHSLASAALYAGNPDSIYDCSSIAAGTSLCLPPACAMTWTIKPDDTCSSIEYNVTATTLVSVIGNVQMYNRWVDRDCTNLHTASDAAFGHVICLAPQNGEFAANSTVVPGDTTIPADAPGYSHFISPPPVGATVAANTTLNCGTWRVAGSGDTCSTIAFTSGTTITIFLEVNPSLGTEIANCTGKLVEGVAYCALPFVVWDEI</sequence>
<dbReference type="CDD" id="cd00118">
    <property type="entry name" value="LysM"/>
    <property type="match status" value="1"/>
</dbReference>
<evidence type="ECO:0000313" key="4">
    <source>
        <dbReference type="EMBL" id="OBT95155.1"/>
    </source>
</evidence>
<feature type="chain" id="PRO_5008608573" description="LysM domain-containing protein" evidence="2">
    <location>
        <begin position="28"/>
        <end position="1362"/>
    </location>
</feature>
<organism evidence="4 5">
    <name type="scientific">Pseudogymnoascus verrucosus</name>
    <dbReference type="NCBI Taxonomy" id="342668"/>
    <lineage>
        <taxon>Eukaryota</taxon>
        <taxon>Fungi</taxon>
        <taxon>Dikarya</taxon>
        <taxon>Ascomycota</taxon>
        <taxon>Pezizomycotina</taxon>
        <taxon>Leotiomycetes</taxon>
        <taxon>Thelebolales</taxon>
        <taxon>Thelebolaceae</taxon>
        <taxon>Pseudogymnoascus</taxon>
    </lineage>
</organism>
<proteinExistence type="predicted"/>
<gene>
    <name evidence="4" type="ORF">VE01_07295</name>
</gene>
<dbReference type="Gene3D" id="2.160.20.10">
    <property type="entry name" value="Single-stranded right-handed beta-helix, Pectin lyase-like"/>
    <property type="match status" value="2"/>
</dbReference>
<dbReference type="GO" id="GO:0004650">
    <property type="term" value="F:polygalacturonase activity"/>
    <property type="evidence" value="ECO:0007669"/>
    <property type="project" value="InterPro"/>
</dbReference>
<evidence type="ECO:0000256" key="1">
    <source>
        <dbReference type="SAM" id="MobiDB-lite"/>
    </source>
</evidence>
<dbReference type="Pfam" id="PF12708">
    <property type="entry name" value="Pect-lyase_RHGA_epim"/>
    <property type="match status" value="2"/>
</dbReference>
<dbReference type="FunFam" id="2.160.20.10:FF:000049">
    <property type="entry name" value="Putative exo-beta-1,3-glucanase"/>
    <property type="match status" value="1"/>
</dbReference>
<name>A0A1B8GH62_9PEZI</name>
<dbReference type="CDD" id="cd23668">
    <property type="entry name" value="GH55_beta13glucanase-like"/>
    <property type="match status" value="1"/>
</dbReference>
<dbReference type="RefSeq" id="XP_018128888.1">
    <property type="nucleotide sequence ID" value="XM_018276730.1"/>
</dbReference>
<evidence type="ECO:0000256" key="2">
    <source>
        <dbReference type="SAM" id="SignalP"/>
    </source>
</evidence>
<keyword evidence="2" id="KW-0732">Signal</keyword>
<dbReference type="PANTHER" id="PTHR33928:SF2">
    <property type="entry name" value="PECTATE LYASE SUPERFAMILY PROTEIN DOMAIN-CONTAINING PROTEIN-RELATED"/>
    <property type="match status" value="1"/>
</dbReference>
<protein>
    <recommendedName>
        <fullName evidence="3">LysM domain-containing protein</fullName>
    </recommendedName>
</protein>
<dbReference type="InterPro" id="IPR011050">
    <property type="entry name" value="Pectin_lyase_fold/virulence"/>
</dbReference>
<feature type="domain" description="LysM" evidence="3">
    <location>
        <begin position="1303"/>
        <end position="1353"/>
    </location>
</feature>
<dbReference type="InterPro" id="IPR039279">
    <property type="entry name" value="QRT3-like"/>
</dbReference>
<keyword evidence="5" id="KW-1185">Reference proteome</keyword>
<dbReference type="PANTHER" id="PTHR33928">
    <property type="entry name" value="POLYGALACTURONASE QRT3"/>
    <property type="match status" value="1"/>
</dbReference>
<dbReference type="OrthoDB" id="5985073at2759"/>
<dbReference type="Gene3D" id="3.10.350.10">
    <property type="entry name" value="LysM domain"/>
    <property type="match status" value="3"/>
</dbReference>
<feature type="domain" description="LysM" evidence="3">
    <location>
        <begin position="1144"/>
        <end position="1190"/>
    </location>
</feature>
<evidence type="ECO:0000313" key="5">
    <source>
        <dbReference type="Proteomes" id="UP000091956"/>
    </source>
</evidence>
<reference evidence="5" key="2">
    <citation type="journal article" date="2018" name="Nat. Commun.">
        <title>Extreme sensitivity to ultraviolet light in the fungal pathogen causing white-nose syndrome of bats.</title>
        <authorList>
            <person name="Palmer J.M."/>
            <person name="Drees K.P."/>
            <person name="Foster J.T."/>
            <person name="Lindner D.L."/>
        </authorList>
    </citation>
    <scope>NUCLEOTIDE SEQUENCE [LARGE SCALE GENOMIC DNA]</scope>
    <source>
        <strain evidence="5">UAMH 10579</strain>
    </source>
</reference>
<dbReference type="SUPFAM" id="SSF51126">
    <property type="entry name" value="Pectin lyase-like"/>
    <property type="match status" value="2"/>
</dbReference>
<feature type="signal peptide" evidence="2">
    <location>
        <begin position="1"/>
        <end position="27"/>
    </location>
</feature>
<dbReference type="EMBL" id="KV460238">
    <property type="protein sequence ID" value="OBT95155.1"/>
    <property type="molecule type" value="Genomic_DNA"/>
</dbReference>
<dbReference type="Pfam" id="PF01476">
    <property type="entry name" value="LysM"/>
    <property type="match status" value="2"/>
</dbReference>